<accession>H8KMY0</accession>
<keyword evidence="2" id="KW-1185">Reference proteome</keyword>
<dbReference type="RefSeq" id="WP_014682281.1">
    <property type="nucleotide sequence ID" value="NC_017770.1"/>
</dbReference>
<protein>
    <recommendedName>
        <fullName evidence="3">Tetratricopeptide repeat protein</fullName>
    </recommendedName>
</protein>
<dbReference type="KEGG" id="scn:Solca_4069"/>
<dbReference type="OrthoDB" id="594666at2"/>
<name>H8KMY0_SOLCM</name>
<gene>
    <name evidence="1" type="ordered locus">Solca_4069</name>
</gene>
<dbReference type="Proteomes" id="UP000007590">
    <property type="component" value="Chromosome"/>
</dbReference>
<dbReference type="EMBL" id="CP003349">
    <property type="protein sequence ID" value="AFD09059.1"/>
    <property type="molecule type" value="Genomic_DNA"/>
</dbReference>
<sequence length="461" mass="52858">MNAEDFNTSLIQSSKLEHISEATLKKELQKYPYCASLHFMLAKLSKHQHSHDHLIIRDMAAAYATTREALYCYLNPPQIVLYSEPKTNFAAPISNNQVSAFTPFEEVTIQNELTEVEEIPVDPFAKNETIANEAPISAEQFVEESFTEPAKPLSIADQILAERESRISQTKQEEVIQESITPEPIYIPDDYFEVEDEIPAEFISAKNTQYSDSEALKHDEEVSAQEEEYETPPEFHRWKDSLETPVPLKLQADDVVAKEMEKENVSETIEEVKESKQPTFQVFEPLPAIIKGDNNIALSIDDKLPHTFTFWLRRIRGMQQEVNNAADSIKLDTTKPIKRVVTSDIGKEFLENALHVSNLNDLEQKVVIEFDLSKKEDQIIEKFIREEPMIRAVQINEISFEDKSEKSTSDNMGIVSETMAKIYVDQHLFDKAISVYEKLSLKYPEKNTYFAAQIEKLRQNG</sequence>
<organism evidence="1 2">
    <name type="scientific">Solitalea canadensis (strain ATCC 29591 / DSM 3403 / JCM 21819 / LMG 8368 / NBRC 15130 / NCIMB 12057 / USAM 9D)</name>
    <name type="common">Flexibacter canadensis</name>
    <dbReference type="NCBI Taxonomy" id="929556"/>
    <lineage>
        <taxon>Bacteria</taxon>
        <taxon>Pseudomonadati</taxon>
        <taxon>Bacteroidota</taxon>
        <taxon>Sphingobacteriia</taxon>
        <taxon>Sphingobacteriales</taxon>
        <taxon>Sphingobacteriaceae</taxon>
        <taxon>Solitalea</taxon>
    </lineage>
</organism>
<dbReference type="eggNOG" id="ENOG502Z7TA">
    <property type="taxonomic scope" value="Bacteria"/>
</dbReference>
<dbReference type="HOGENOM" id="CLU_055427_0_0_10"/>
<dbReference type="STRING" id="929556.Solca_4069"/>
<dbReference type="AlphaFoldDB" id="H8KMY0"/>
<proteinExistence type="predicted"/>
<reference evidence="1" key="1">
    <citation type="submission" date="2012-02" db="EMBL/GenBank/DDBJ databases">
        <title>The complete genome of Solitalea canadensis DSM 3403.</title>
        <authorList>
            <consortium name="US DOE Joint Genome Institute (JGI-PGF)"/>
            <person name="Lucas S."/>
            <person name="Copeland A."/>
            <person name="Lapidus A."/>
            <person name="Glavina del Rio T."/>
            <person name="Dalin E."/>
            <person name="Tice H."/>
            <person name="Bruce D."/>
            <person name="Goodwin L."/>
            <person name="Pitluck S."/>
            <person name="Peters L."/>
            <person name="Ovchinnikova G."/>
            <person name="Lu M."/>
            <person name="Kyrpides N."/>
            <person name="Mavromatis K."/>
            <person name="Ivanova N."/>
            <person name="Brettin T."/>
            <person name="Detter J.C."/>
            <person name="Han C."/>
            <person name="Larimer F."/>
            <person name="Land M."/>
            <person name="Hauser L."/>
            <person name="Markowitz V."/>
            <person name="Cheng J.-F."/>
            <person name="Hugenholtz P."/>
            <person name="Woyke T."/>
            <person name="Wu D."/>
            <person name="Spring S."/>
            <person name="Schroeder M."/>
            <person name="Kopitz M."/>
            <person name="Brambilla E."/>
            <person name="Klenk H.-P."/>
            <person name="Eisen J.A."/>
        </authorList>
    </citation>
    <scope>NUCLEOTIDE SEQUENCE</scope>
    <source>
        <strain evidence="1">DSM 3403</strain>
    </source>
</reference>
<evidence type="ECO:0000313" key="1">
    <source>
        <dbReference type="EMBL" id="AFD09059.1"/>
    </source>
</evidence>
<evidence type="ECO:0008006" key="3">
    <source>
        <dbReference type="Google" id="ProtNLM"/>
    </source>
</evidence>
<evidence type="ECO:0000313" key="2">
    <source>
        <dbReference type="Proteomes" id="UP000007590"/>
    </source>
</evidence>